<evidence type="ECO:0000256" key="5">
    <source>
        <dbReference type="ARBA" id="ARBA00022927"/>
    </source>
</evidence>
<evidence type="ECO:0000256" key="2">
    <source>
        <dbReference type="ARBA" id="ARBA00010704"/>
    </source>
</evidence>
<dbReference type="OMA" id="RVEVCKN"/>
<keyword evidence="4" id="KW-0967">Endosome</keyword>
<evidence type="ECO:0000313" key="6">
    <source>
        <dbReference type="EMBL" id="OXA52330.1"/>
    </source>
</evidence>
<dbReference type="EMBL" id="LNIX01000007">
    <property type="protein sequence ID" value="OXA52330.1"/>
    <property type="molecule type" value="Genomic_DNA"/>
</dbReference>
<keyword evidence="5" id="KW-0653">Protein transport</keyword>
<gene>
    <name evidence="6" type="ORF">Fcan01_13769</name>
</gene>
<proteinExistence type="inferred from homology"/>
<dbReference type="InterPro" id="IPR029705">
    <property type="entry name" value="VPS35L"/>
</dbReference>
<evidence type="ECO:0000256" key="4">
    <source>
        <dbReference type="ARBA" id="ARBA00022753"/>
    </source>
</evidence>
<dbReference type="GO" id="GO:0015031">
    <property type="term" value="P:protein transport"/>
    <property type="evidence" value="ECO:0007669"/>
    <property type="project" value="UniProtKB-KW"/>
</dbReference>
<name>A0A226E4V3_FOLCA</name>
<evidence type="ECO:0000256" key="1">
    <source>
        <dbReference type="ARBA" id="ARBA00004177"/>
    </source>
</evidence>
<dbReference type="PANTHER" id="PTHR13673">
    <property type="entry name" value="ESOPHAGEAL CANCER ASSOCIATED PROTEIN"/>
    <property type="match status" value="1"/>
</dbReference>
<organism evidence="6 7">
    <name type="scientific">Folsomia candida</name>
    <name type="common">Springtail</name>
    <dbReference type="NCBI Taxonomy" id="158441"/>
    <lineage>
        <taxon>Eukaryota</taxon>
        <taxon>Metazoa</taxon>
        <taxon>Ecdysozoa</taxon>
        <taxon>Arthropoda</taxon>
        <taxon>Hexapoda</taxon>
        <taxon>Collembola</taxon>
        <taxon>Entomobryomorpha</taxon>
        <taxon>Isotomoidea</taxon>
        <taxon>Isotomidae</taxon>
        <taxon>Proisotominae</taxon>
        <taxon>Folsomia</taxon>
    </lineage>
</organism>
<dbReference type="Proteomes" id="UP000198287">
    <property type="component" value="Unassembled WGS sequence"/>
</dbReference>
<sequence>MPSQRQQFWYTNVNAYNWKKSSKVQLEREHVGKHPLQSSPAHLVKVKSDPFDGIDPLTANLNELDPLTRMVVDQEQITPYSNTNIRSSRDTFEPWSFRKSAILSRFTTQEKLSITTSIYVTESEVRGVSEKVLHRLEQLDLDSGSKQFFGGLSQEEYTHKINQLHQQLTEAWQSDLRVNALKISIQCCKLLGDTSVISFYPSKFVIITDILDKFGQMVYTRLKGKQSDILPPEVAKETCKNWFFKVGSIRELLPRLCIELAILKSYSFINPNPEYSRILIRLLNCMWGIGDPVVAIYLRCYLCRVAMELVPNDRELFMKCFQDLLLLHDQVLDNFRNSPQLAEAKVSMETYMIVLSPAIDWILQCLVHRGEHLSYTLQLVSNVPPFWKSVLLSSVLATFPPSFVAEESLNILDVILSLETNLSEIIRNLGLCLIIVHPQHIHSKEIWPKVWFLIKKLQNRDSYLDCSVVWMEFVVKNFGPDLVNLFIEDIMNHVSLRNIEQYQGKLANVVDKLLTYSSDITQLLRMNKFVKMVSILPVDNAKSVIATFNAKHQNALGDNILISTIMHFACMLHDSVDALTPVDEVKQIGSLINGFILRVNYGRDYERQIQFYDEARGSFTNIDTVLVELIQCVCRLGMEVGYIVGGHHTKRTRGFLSACIAYAFITIPSLENCYTQIQLYHLTSQVAYANQCVSDACLKAAINSLNENRNEFDCGEPILIEFVCNLLGTLLAVPDHPKETMLYMLKALMTIQWNSDVVQLRYLALLGAYGQKEYPYKFNLVETNSELYGTAKPFIAEVDLLADNVLKELLSHLKQLSDQRQTKARAKLSLDIFWEIVNWGDISVMTNYALDLWEVSKKGLDPAVINRSTEPLRKKANVKQEYQPLSSKLMITT</sequence>
<dbReference type="GO" id="GO:0005768">
    <property type="term" value="C:endosome"/>
    <property type="evidence" value="ECO:0007669"/>
    <property type="project" value="UniProtKB-SubCell"/>
</dbReference>
<comment type="similarity">
    <text evidence="2">Belongs to the VPS35L family.</text>
</comment>
<comment type="subcellular location">
    <subcellularLocation>
        <location evidence="1">Endosome</location>
    </subcellularLocation>
</comment>
<keyword evidence="3" id="KW-0813">Transport</keyword>
<dbReference type="STRING" id="158441.A0A226E4V3"/>
<dbReference type="GO" id="GO:0032456">
    <property type="term" value="P:endocytic recycling"/>
    <property type="evidence" value="ECO:0007669"/>
    <property type="project" value="InterPro"/>
</dbReference>
<dbReference type="OrthoDB" id="1734063at2759"/>
<evidence type="ECO:0000256" key="3">
    <source>
        <dbReference type="ARBA" id="ARBA00022448"/>
    </source>
</evidence>
<accession>A0A226E4V3</accession>
<comment type="caution">
    <text evidence="6">The sequence shown here is derived from an EMBL/GenBank/DDBJ whole genome shotgun (WGS) entry which is preliminary data.</text>
</comment>
<dbReference type="AlphaFoldDB" id="A0A226E4V3"/>
<dbReference type="PANTHER" id="PTHR13673:SF0">
    <property type="entry name" value="VPS35 ENDOSOMAL PROTEIN-SORTING FACTOR-LIKE"/>
    <property type="match status" value="1"/>
</dbReference>
<reference evidence="6 7" key="1">
    <citation type="submission" date="2015-12" db="EMBL/GenBank/DDBJ databases">
        <title>The genome of Folsomia candida.</title>
        <authorList>
            <person name="Faddeeva A."/>
            <person name="Derks M.F."/>
            <person name="Anvar Y."/>
            <person name="Smit S."/>
            <person name="Van Straalen N."/>
            <person name="Roelofs D."/>
        </authorList>
    </citation>
    <scope>NUCLEOTIDE SEQUENCE [LARGE SCALE GENOMIC DNA]</scope>
    <source>
        <strain evidence="6 7">VU population</strain>
        <tissue evidence="6">Whole body</tissue>
    </source>
</reference>
<keyword evidence="7" id="KW-1185">Reference proteome</keyword>
<protein>
    <submittedName>
        <fullName evidence="6">Uncharacterized protein</fullName>
    </submittedName>
</protein>
<evidence type="ECO:0000313" key="7">
    <source>
        <dbReference type="Proteomes" id="UP000198287"/>
    </source>
</evidence>